<proteinExistence type="predicted"/>
<evidence type="ECO:0000313" key="3">
    <source>
        <dbReference type="Proteomes" id="UP000585970"/>
    </source>
</evidence>
<keyword evidence="3" id="KW-1185">Reference proteome</keyword>
<evidence type="ECO:0000313" key="2">
    <source>
        <dbReference type="EMBL" id="MBB4076416.1"/>
    </source>
</evidence>
<organism evidence="2 3">
    <name type="scientific">Bartonella fuyuanensis</name>
    <dbReference type="NCBI Taxonomy" id="1460968"/>
    <lineage>
        <taxon>Bacteria</taxon>
        <taxon>Pseudomonadati</taxon>
        <taxon>Pseudomonadota</taxon>
        <taxon>Alphaproteobacteria</taxon>
        <taxon>Hyphomicrobiales</taxon>
        <taxon>Bartonellaceae</taxon>
        <taxon>Bartonella</taxon>
    </lineage>
</organism>
<feature type="domain" description="Enoyl-CoA hydratase/isomerase" evidence="1">
    <location>
        <begin position="20"/>
        <end position="70"/>
    </location>
</feature>
<accession>A0A840E5J1</accession>
<dbReference type="InterPro" id="IPR029045">
    <property type="entry name" value="ClpP/crotonase-like_dom_sf"/>
</dbReference>
<comment type="caution">
    <text evidence="2">The sequence shown here is derived from an EMBL/GenBank/DDBJ whole genome shotgun (WGS) entry which is preliminary data.</text>
</comment>
<dbReference type="Gene3D" id="3.90.226.10">
    <property type="entry name" value="2-enoyl-CoA Hydratase, Chain A, domain 1"/>
    <property type="match status" value="1"/>
</dbReference>
<name>A0A840E5J1_9HYPH</name>
<dbReference type="AlphaFoldDB" id="A0A840E5J1"/>
<dbReference type="Pfam" id="PF16113">
    <property type="entry name" value="ECH_2"/>
    <property type="match status" value="1"/>
</dbReference>
<sequence>MQINFEAGDDISFTKEGCASIIKLTGSSALNALNQRMVFAFKKAFKTWETDNDVSCSLIEGDGRAFCTGGMEKIIFSYQYLKLEMNII</sequence>
<evidence type="ECO:0000259" key="1">
    <source>
        <dbReference type="Pfam" id="PF16113"/>
    </source>
</evidence>
<dbReference type="EMBL" id="JACIFE010000004">
    <property type="protein sequence ID" value="MBB4076416.1"/>
    <property type="molecule type" value="Genomic_DNA"/>
</dbReference>
<protein>
    <submittedName>
        <fullName evidence="2">Enoyl-CoA hydratase/carnithine racemase</fullName>
    </submittedName>
</protein>
<dbReference type="InterPro" id="IPR045004">
    <property type="entry name" value="ECH_dom"/>
</dbReference>
<dbReference type="SUPFAM" id="SSF52096">
    <property type="entry name" value="ClpP/crotonase"/>
    <property type="match status" value="1"/>
</dbReference>
<reference evidence="2 3" key="1">
    <citation type="submission" date="2020-08" db="EMBL/GenBank/DDBJ databases">
        <title>Genomic Encyclopedia of Type Strains, Phase IV (KMG-IV): sequencing the most valuable type-strain genomes for metagenomic binning, comparative biology and taxonomic classification.</title>
        <authorList>
            <person name="Goeker M."/>
        </authorList>
    </citation>
    <scope>NUCLEOTIDE SEQUENCE [LARGE SCALE GENOMIC DNA]</scope>
    <source>
        <strain evidence="2 3">DSM 100694</strain>
    </source>
</reference>
<gene>
    <name evidence="2" type="ORF">GGR08_000713</name>
</gene>
<dbReference type="Proteomes" id="UP000585970">
    <property type="component" value="Unassembled WGS sequence"/>
</dbReference>